<dbReference type="InterPro" id="IPR038107">
    <property type="entry name" value="Glycos_transf_N_sf"/>
</dbReference>
<dbReference type="EMBL" id="CAJQUM010000001">
    <property type="protein sequence ID" value="CAG4884701.1"/>
    <property type="molecule type" value="Genomic_DNA"/>
</dbReference>
<name>A0A916J673_9PROT</name>
<dbReference type="GO" id="GO:0009244">
    <property type="term" value="P:lipopolysaccharide core region biosynthetic process"/>
    <property type="evidence" value="ECO:0007669"/>
    <property type="project" value="UniProtKB-UniRule"/>
</dbReference>
<evidence type="ECO:0000259" key="12">
    <source>
        <dbReference type="Pfam" id="PF00534"/>
    </source>
</evidence>
<feature type="site" description="Transition state stabilizer" evidence="10">
    <location>
        <position position="130"/>
    </location>
</feature>
<evidence type="ECO:0000256" key="5">
    <source>
        <dbReference type="ARBA" id="ARBA00022519"/>
    </source>
</evidence>
<organism evidence="14 15">
    <name type="scientific">Georgfuchsia toluolica</name>
    <dbReference type="NCBI Taxonomy" id="424218"/>
    <lineage>
        <taxon>Bacteria</taxon>
        <taxon>Pseudomonadati</taxon>
        <taxon>Pseudomonadota</taxon>
        <taxon>Betaproteobacteria</taxon>
        <taxon>Nitrosomonadales</taxon>
        <taxon>Sterolibacteriaceae</taxon>
        <taxon>Georgfuchsia</taxon>
    </lineage>
</organism>
<protein>
    <recommendedName>
        <fullName evidence="4 11">3-deoxy-D-manno-octulosonic acid transferase</fullName>
        <shortName evidence="11">Kdo transferase</shortName>
        <ecNumber evidence="3 11">2.4.99.12</ecNumber>
    </recommendedName>
    <alternativeName>
        <fullName evidence="7 11">Lipid IV(A) 3-deoxy-D-manno-octulosonic acid transferase</fullName>
    </alternativeName>
</protein>
<evidence type="ECO:0000256" key="7">
    <source>
        <dbReference type="ARBA" id="ARBA00031445"/>
    </source>
</evidence>
<keyword evidence="6 11" id="KW-0808">Transferase</keyword>
<evidence type="ECO:0000259" key="13">
    <source>
        <dbReference type="Pfam" id="PF04413"/>
    </source>
</evidence>
<dbReference type="Gene3D" id="3.40.50.11720">
    <property type="entry name" value="3-Deoxy-D-manno-octulosonic-acid transferase, N-terminal domain"/>
    <property type="match status" value="1"/>
</dbReference>
<dbReference type="RefSeq" id="WP_220636523.1">
    <property type="nucleotide sequence ID" value="NZ_CAJQUM010000001.1"/>
</dbReference>
<dbReference type="InterPro" id="IPR007507">
    <property type="entry name" value="Glycos_transf_N"/>
</dbReference>
<dbReference type="Gene3D" id="3.40.50.2000">
    <property type="entry name" value="Glycogen Phosphorylase B"/>
    <property type="match status" value="1"/>
</dbReference>
<evidence type="ECO:0000256" key="3">
    <source>
        <dbReference type="ARBA" id="ARBA00012621"/>
    </source>
</evidence>
<dbReference type="AlphaFoldDB" id="A0A916J673"/>
<dbReference type="Pfam" id="PF04413">
    <property type="entry name" value="Glycos_transf_N"/>
    <property type="match status" value="1"/>
</dbReference>
<dbReference type="GO" id="GO:0009245">
    <property type="term" value="P:lipid A biosynthetic process"/>
    <property type="evidence" value="ECO:0007669"/>
    <property type="project" value="TreeGrafter"/>
</dbReference>
<accession>A0A916J673</accession>
<reference evidence="14" key="1">
    <citation type="submission" date="2021-04" db="EMBL/GenBank/DDBJ databases">
        <authorList>
            <person name="Hornung B."/>
        </authorList>
    </citation>
    <scope>NUCLEOTIDE SEQUENCE</scope>
    <source>
        <strain evidence="14">G5G6</strain>
    </source>
</reference>
<dbReference type="Proteomes" id="UP000742786">
    <property type="component" value="Unassembled WGS sequence"/>
</dbReference>
<comment type="function">
    <text evidence="11">Involved in lipopolysaccharide (LPS) biosynthesis. Catalyzes the transfer of 3-deoxy-D-manno-octulosonate (Kdo) residue(s) from CMP-Kdo to lipid IV(A), the tetraacyldisaccharide-1,4'-bisphosphate precursor of lipid A.</text>
</comment>
<comment type="catalytic activity">
    <reaction evidence="8 11">
        <text>lipid IVA (E. coli) + CMP-3-deoxy-beta-D-manno-octulosonate = alpha-Kdo-(2-&gt;6)-lipid IVA (E. coli) + CMP + H(+)</text>
        <dbReference type="Rhea" id="RHEA:28066"/>
        <dbReference type="ChEBI" id="CHEBI:15378"/>
        <dbReference type="ChEBI" id="CHEBI:58603"/>
        <dbReference type="ChEBI" id="CHEBI:60364"/>
        <dbReference type="ChEBI" id="CHEBI:60377"/>
        <dbReference type="ChEBI" id="CHEBI:85987"/>
        <dbReference type="EC" id="2.4.99.12"/>
    </reaction>
</comment>
<comment type="subcellular location">
    <subcellularLocation>
        <location evidence="1">Cell envelope</location>
    </subcellularLocation>
    <subcellularLocation>
        <location evidence="11">Cell membrane</location>
    </subcellularLocation>
</comment>
<dbReference type="NCBIfam" id="NF004388">
    <property type="entry name" value="PRK05749.1-4"/>
    <property type="match status" value="1"/>
</dbReference>
<feature type="domain" description="Glycosyl transferase family 1" evidence="12">
    <location>
        <begin position="267"/>
        <end position="393"/>
    </location>
</feature>
<dbReference type="EC" id="2.4.99.12" evidence="3 11"/>
<keyword evidence="14" id="KW-0328">Glycosyltransferase</keyword>
<feature type="active site" description="Proton acceptor" evidence="9">
    <location>
        <position position="60"/>
    </location>
</feature>
<gene>
    <name evidence="14" type="primary">waaA</name>
    <name evidence="14" type="ORF">GTOL_12584</name>
</gene>
<dbReference type="PANTHER" id="PTHR42755:SF1">
    <property type="entry name" value="3-DEOXY-D-MANNO-OCTULOSONIC ACID TRANSFERASE, MITOCHONDRIAL-RELATED"/>
    <property type="match status" value="1"/>
</dbReference>
<evidence type="ECO:0000256" key="8">
    <source>
        <dbReference type="ARBA" id="ARBA00049183"/>
    </source>
</evidence>
<evidence type="ECO:0000256" key="1">
    <source>
        <dbReference type="ARBA" id="ARBA00004196"/>
    </source>
</evidence>
<keyword evidence="11" id="KW-0448">Lipopolysaccharide biosynthesis</keyword>
<sequence>MTRRLYTLLLWLLLPWALLHLLWRSRRQTEYLRHWDERFAHYTRPANRPVIWIHAVSVGETRAAQPLIKALREKYPAHRILLTQTTPTGRQTGIELFGDTVERIYLAYDFPGTVKRFLDHWRPEFGLIMETELWPNVIAECKARRVPLMLVNGRLSEKSARRYACFAALTHEALNNLAGVAAQTDSDARRLAALGAQNVAVLGNLKFDIMPPPGQLELGASFRQMIGTRCVLLCASTREGEEALILDAWMRSPLPDVLLVIVPRHPQRVEDVAGLVGMHRLKLQRRSSDHGIEADTQVWLGDSMGEMFAYYAACDVAFVGGSLIDHGGQNLIEPCAVGRPVLIGPSTFNFARAADDAVAARACRRVGNADEMIAAAATLLENTQLRKQMEQNALAFAGAHRGATARTMEWIATILQGNHPR</sequence>
<comment type="pathway">
    <text evidence="2 11">Bacterial outer membrane biogenesis; LPS core biosynthesis.</text>
</comment>
<keyword evidence="15" id="KW-1185">Reference proteome</keyword>
<comment type="caution">
    <text evidence="14">The sequence shown here is derived from an EMBL/GenBank/DDBJ whole genome shotgun (WGS) entry which is preliminary data.</text>
</comment>
<evidence type="ECO:0000256" key="4">
    <source>
        <dbReference type="ARBA" id="ARBA00019077"/>
    </source>
</evidence>
<dbReference type="InterPro" id="IPR001296">
    <property type="entry name" value="Glyco_trans_1"/>
</dbReference>
<dbReference type="SUPFAM" id="SSF53756">
    <property type="entry name" value="UDP-Glycosyltransferase/glycogen phosphorylase"/>
    <property type="match status" value="1"/>
</dbReference>
<keyword evidence="11" id="KW-1003">Cell membrane</keyword>
<dbReference type="FunFam" id="3.40.50.11720:FF:000001">
    <property type="entry name" value="3-deoxy-D-manno-octulosonic acid transferase"/>
    <property type="match status" value="1"/>
</dbReference>
<dbReference type="NCBIfam" id="NF004386">
    <property type="entry name" value="PRK05749.1-2"/>
    <property type="match status" value="1"/>
</dbReference>
<dbReference type="InterPro" id="IPR039901">
    <property type="entry name" value="Kdotransferase"/>
</dbReference>
<evidence type="ECO:0000256" key="6">
    <source>
        <dbReference type="ARBA" id="ARBA00022679"/>
    </source>
</evidence>
<dbReference type="PANTHER" id="PTHR42755">
    <property type="entry name" value="3-DEOXY-MANNO-OCTULOSONATE CYTIDYLYLTRANSFERASE"/>
    <property type="match status" value="1"/>
</dbReference>
<evidence type="ECO:0000313" key="15">
    <source>
        <dbReference type="Proteomes" id="UP000742786"/>
    </source>
</evidence>
<feature type="domain" description="3-deoxy-D-manno-octulosonic-acid transferase N-terminal" evidence="13">
    <location>
        <begin position="34"/>
        <end position="209"/>
    </location>
</feature>
<comment type="similarity">
    <text evidence="11">Belongs to the glycosyltransferase group 1 family.</text>
</comment>
<dbReference type="Pfam" id="PF00534">
    <property type="entry name" value="Glycos_transf_1"/>
    <property type="match status" value="1"/>
</dbReference>
<keyword evidence="5" id="KW-0997">Cell inner membrane</keyword>
<dbReference type="GO" id="GO:0030313">
    <property type="term" value="C:cell envelope"/>
    <property type="evidence" value="ECO:0007669"/>
    <property type="project" value="UniProtKB-SubCell"/>
</dbReference>
<feature type="site" description="Transition state stabilizer" evidence="10">
    <location>
        <position position="206"/>
    </location>
</feature>
<evidence type="ECO:0000256" key="10">
    <source>
        <dbReference type="PIRSR" id="PIRSR639901-2"/>
    </source>
</evidence>
<dbReference type="GO" id="GO:0043842">
    <property type="term" value="F:Kdo transferase activity"/>
    <property type="evidence" value="ECO:0007669"/>
    <property type="project" value="UniProtKB-EC"/>
</dbReference>
<evidence type="ECO:0000313" key="14">
    <source>
        <dbReference type="EMBL" id="CAG4884701.1"/>
    </source>
</evidence>
<keyword evidence="5" id="KW-0472">Membrane</keyword>
<evidence type="ECO:0000256" key="11">
    <source>
        <dbReference type="RuleBase" id="RU365103"/>
    </source>
</evidence>
<dbReference type="GO" id="GO:0005886">
    <property type="term" value="C:plasma membrane"/>
    <property type="evidence" value="ECO:0007669"/>
    <property type="project" value="UniProtKB-SubCell"/>
</dbReference>
<proteinExistence type="inferred from homology"/>
<evidence type="ECO:0000256" key="2">
    <source>
        <dbReference type="ARBA" id="ARBA00004713"/>
    </source>
</evidence>
<evidence type="ECO:0000256" key="9">
    <source>
        <dbReference type="PIRSR" id="PIRSR639901-1"/>
    </source>
</evidence>